<reference evidence="4 5" key="1">
    <citation type="submission" date="2023-12" db="EMBL/GenBank/DDBJ databases">
        <title>A high-quality genome assembly for Dillenia turbinata (Dilleniales).</title>
        <authorList>
            <person name="Chanderbali A."/>
        </authorList>
    </citation>
    <scope>NUCLEOTIDE SEQUENCE [LARGE SCALE GENOMIC DNA]</scope>
    <source>
        <strain evidence="4">LSX21</strain>
        <tissue evidence="4">Leaf</tissue>
    </source>
</reference>
<feature type="region of interest" description="Disordered" evidence="1">
    <location>
        <begin position="66"/>
        <end position="157"/>
    </location>
</feature>
<protein>
    <recommendedName>
        <fullName evidence="6">C2H2-type domain-containing protein</fullName>
    </recommendedName>
</protein>
<organism evidence="4 5">
    <name type="scientific">Dillenia turbinata</name>
    <dbReference type="NCBI Taxonomy" id="194707"/>
    <lineage>
        <taxon>Eukaryota</taxon>
        <taxon>Viridiplantae</taxon>
        <taxon>Streptophyta</taxon>
        <taxon>Embryophyta</taxon>
        <taxon>Tracheophyta</taxon>
        <taxon>Spermatophyta</taxon>
        <taxon>Magnoliopsida</taxon>
        <taxon>eudicotyledons</taxon>
        <taxon>Gunneridae</taxon>
        <taxon>Pentapetalae</taxon>
        <taxon>Dilleniales</taxon>
        <taxon>Dilleniaceae</taxon>
        <taxon>Dillenia</taxon>
    </lineage>
</organism>
<evidence type="ECO:0000256" key="1">
    <source>
        <dbReference type="SAM" id="MobiDB-lite"/>
    </source>
</evidence>
<dbReference type="PANTHER" id="PTHR22938">
    <property type="entry name" value="ZINC FINGER PROTEIN 598"/>
    <property type="match status" value="1"/>
</dbReference>
<feature type="domain" description="ZNF598/HEL2 PAH" evidence="2">
    <location>
        <begin position="337"/>
        <end position="411"/>
    </location>
</feature>
<dbReference type="GO" id="GO:0016567">
    <property type="term" value="P:protein ubiquitination"/>
    <property type="evidence" value="ECO:0007669"/>
    <property type="project" value="TreeGrafter"/>
</dbReference>
<dbReference type="PANTHER" id="PTHR22938:SF0">
    <property type="entry name" value="E3 UBIQUITIN-PROTEIN LIGASE ZNF598"/>
    <property type="match status" value="1"/>
</dbReference>
<feature type="region of interest" description="Disordered" evidence="1">
    <location>
        <begin position="424"/>
        <end position="457"/>
    </location>
</feature>
<evidence type="ECO:0000313" key="5">
    <source>
        <dbReference type="Proteomes" id="UP001370490"/>
    </source>
</evidence>
<evidence type="ECO:0000313" key="4">
    <source>
        <dbReference type="EMBL" id="KAK6941137.1"/>
    </source>
</evidence>
<dbReference type="InterPro" id="IPR044288">
    <property type="entry name" value="ZNF598/HEL2"/>
</dbReference>
<feature type="domain" description="ZNF598/HEL2 C2H2 zinc finger" evidence="3">
    <location>
        <begin position="13"/>
        <end position="43"/>
    </location>
</feature>
<dbReference type="InterPro" id="IPR056437">
    <property type="entry name" value="Znf-C2H2_ZNF598/HEL2"/>
</dbReference>
<dbReference type="GO" id="GO:0043022">
    <property type="term" value="F:ribosome binding"/>
    <property type="evidence" value="ECO:0007669"/>
    <property type="project" value="TreeGrafter"/>
</dbReference>
<dbReference type="InterPro" id="IPR057634">
    <property type="entry name" value="PAH_ZNF598/HEL2"/>
</dbReference>
<keyword evidence="5" id="KW-1185">Reference proteome</keyword>
<feature type="compositionally biased region" description="Polar residues" evidence="1">
    <location>
        <begin position="507"/>
        <end position="517"/>
    </location>
</feature>
<feature type="compositionally biased region" description="Basic residues" evidence="1">
    <location>
        <begin position="529"/>
        <end position="538"/>
    </location>
</feature>
<evidence type="ECO:0000259" key="2">
    <source>
        <dbReference type="Pfam" id="PF23202"/>
    </source>
</evidence>
<dbReference type="AlphaFoldDB" id="A0AAN8W420"/>
<dbReference type="GO" id="GO:0061630">
    <property type="term" value="F:ubiquitin protein ligase activity"/>
    <property type="evidence" value="ECO:0007669"/>
    <property type="project" value="InterPro"/>
</dbReference>
<gene>
    <name evidence="4" type="ORF">RJ641_030668</name>
</gene>
<feature type="region of interest" description="Disordered" evidence="1">
    <location>
        <begin position="505"/>
        <end position="597"/>
    </location>
</feature>
<name>A0AAN8W420_9MAGN</name>
<sequence length="597" mass="65815">MSNNLISATPQLHFRQQHFLCEDEACLAKKFIVFQTEAEMKRHNTLEHGGRMSRSQRHAALQASITIPTSFRYRRSNDQDSRQGQRGTFQRDTSDYQPHSNAQSSFRLVDSDGRFHEDPPLSAPTTREVFSDEERTDVDPLVKPFEPLSTTESEPSSRYLQAVSQNARTAPLEEASFPPLSTSDLGVSAKSEHDFEGLPQRTMAAHLRRQNNKNVAVTNSAQAWPTINHAPMPQASNLANYRPAAYNALGSSFTSGLQVAVNGHASSVWVQPVTHNRMSAASSSRNTGSTARVMQNSNVMVNGSFDSPTSDFPPVSSRQMQRFSNNHAAQYAEDVHTANKSLVKKIHAALEFSEEKYKTFRDISGEYRQGLLDSGSYLASVQDFGLFHLVPELARLCPDPQKQKELMDTYNASLQSHWKEYGEGNDIHVRNNNGNQKGKEKSLDSGSSSLQSRAEDSFMDTVRSLQINYKPAEEGVEVLSKDGYHSAKGKTIVMADAQCTELDSVKNDTQSAGHGSTQDSGNGSGGSKQQKKTSKFQRAHLGDGSIAALLDKRSDHEQELMDGTSDGNRNRSEGLPAWGVWKNGGGRRLLTTASRAG</sequence>
<comment type="caution">
    <text evidence="4">The sequence shown here is derived from an EMBL/GenBank/DDBJ whole genome shotgun (WGS) entry which is preliminary data.</text>
</comment>
<feature type="compositionally biased region" description="Low complexity" evidence="1">
    <location>
        <begin position="146"/>
        <end position="157"/>
    </location>
</feature>
<feature type="compositionally biased region" description="Basic and acidic residues" evidence="1">
    <location>
        <begin position="550"/>
        <end position="559"/>
    </location>
</feature>
<feature type="compositionally biased region" description="Basic and acidic residues" evidence="1">
    <location>
        <begin position="109"/>
        <end position="119"/>
    </location>
</feature>
<evidence type="ECO:0008006" key="6">
    <source>
        <dbReference type="Google" id="ProtNLM"/>
    </source>
</evidence>
<evidence type="ECO:0000259" key="3">
    <source>
        <dbReference type="Pfam" id="PF23230"/>
    </source>
</evidence>
<feature type="compositionally biased region" description="Basic and acidic residues" evidence="1">
    <location>
        <begin position="129"/>
        <end position="140"/>
    </location>
</feature>
<dbReference type="Pfam" id="PF23230">
    <property type="entry name" value="zf-C2H2_13"/>
    <property type="match status" value="1"/>
</dbReference>
<dbReference type="Pfam" id="PF23202">
    <property type="entry name" value="PAH_ZNF598"/>
    <property type="match status" value="1"/>
</dbReference>
<accession>A0AAN8W420</accession>
<dbReference type="GO" id="GO:0072344">
    <property type="term" value="P:rescue of stalled ribosome"/>
    <property type="evidence" value="ECO:0007669"/>
    <property type="project" value="InterPro"/>
</dbReference>
<proteinExistence type="predicted"/>
<dbReference type="EMBL" id="JBAMMX010000005">
    <property type="protein sequence ID" value="KAK6941137.1"/>
    <property type="molecule type" value="Genomic_DNA"/>
</dbReference>
<feature type="compositionally biased region" description="Polar residues" evidence="1">
    <location>
        <begin position="84"/>
        <end position="106"/>
    </location>
</feature>
<dbReference type="Proteomes" id="UP001370490">
    <property type="component" value="Unassembled WGS sequence"/>
</dbReference>